<feature type="region of interest" description="Disordered" evidence="1">
    <location>
        <begin position="35"/>
        <end position="120"/>
    </location>
</feature>
<evidence type="ECO:0000313" key="2">
    <source>
        <dbReference type="EMBL" id="MBA2225581.1"/>
    </source>
</evidence>
<evidence type="ECO:0000313" key="3">
    <source>
        <dbReference type="Proteomes" id="UP000542342"/>
    </source>
</evidence>
<dbReference type="RefSeq" id="WP_194536995.1">
    <property type="nucleotide sequence ID" value="NZ_JACEFB010000002.1"/>
</dbReference>
<evidence type="ECO:0000256" key="1">
    <source>
        <dbReference type="SAM" id="MobiDB-lite"/>
    </source>
</evidence>
<feature type="compositionally biased region" description="Basic and acidic residues" evidence="1">
    <location>
        <begin position="96"/>
        <end position="105"/>
    </location>
</feature>
<keyword evidence="3" id="KW-1185">Reference proteome</keyword>
<dbReference type="Proteomes" id="UP000542342">
    <property type="component" value="Unassembled WGS sequence"/>
</dbReference>
<comment type="caution">
    <text evidence="2">The sequence shown here is derived from an EMBL/GenBank/DDBJ whole genome shotgun (WGS) entry which is preliminary data.</text>
</comment>
<name>A0A7V8VCS7_9BACT</name>
<organism evidence="2 3">
    <name type="scientific">Thermogemmata fonticola</name>
    <dbReference type="NCBI Taxonomy" id="2755323"/>
    <lineage>
        <taxon>Bacteria</taxon>
        <taxon>Pseudomonadati</taxon>
        <taxon>Planctomycetota</taxon>
        <taxon>Planctomycetia</taxon>
        <taxon>Gemmatales</taxon>
        <taxon>Gemmataceae</taxon>
        <taxon>Thermogemmata</taxon>
    </lineage>
</organism>
<reference evidence="2 3" key="1">
    <citation type="submission" date="2020-07" db="EMBL/GenBank/DDBJ databases">
        <title>Thermogemmata thermophila gen. nov., sp. nov., a novel moderate thermophilic planctomycete from a Kamchatka hot spring.</title>
        <authorList>
            <person name="Elcheninov A.G."/>
            <person name="Podosokorskaya O.A."/>
            <person name="Kovaleva O.L."/>
            <person name="Novikov A."/>
            <person name="Bonch-Osmolovskaya E.A."/>
            <person name="Toshchakov S.V."/>
            <person name="Kublanov I.V."/>
        </authorList>
    </citation>
    <scope>NUCLEOTIDE SEQUENCE [LARGE SCALE GENOMIC DNA]</scope>
    <source>
        <strain evidence="2 3">2918</strain>
    </source>
</reference>
<sequence length="363" mass="39399">MEWSQWRRIGLVSACLWWAGVCGCKTLFPWPAPPALDEGDKKGRVKSPPEGPPAPPLAVTDFASYPSRPGEVVRRAEGNAGPLAGPSSSETPSAADRLDRGETKHSPPGPIGGERPTEGGRERFENWTVWPVSSAAAALSPGPDPPLLAAVRAHVEGKPERALDALAMLEAENQDFVLALLPILSSGAATRWREDAQAAAELVGQLQALTDRLEKYAALRLGTVAFCHPVHGYRRYELWPANTPYRPGDLAQLYIEVRNIGGQPSRGPRGESWLIQVQASVVIRDAHGQPVSMPDPSDRRRRVPVMRFEENRYTRGPVRDYYLLCAFPVPEQPGVYTATVEVSDAAGRRSGPSAAVEFRVAGP</sequence>
<accession>A0A7V8VCS7</accession>
<gene>
    <name evidence="2" type="ORF">H0921_05320</name>
</gene>
<dbReference type="AlphaFoldDB" id="A0A7V8VCS7"/>
<dbReference type="EMBL" id="JACEFB010000002">
    <property type="protein sequence ID" value="MBA2225581.1"/>
    <property type="molecule type" value="Genomic_DNA"/>
</dbReference>
<proteinExistence type="predicted"/>
<dbReference type="PROSITE" id="PS51257">
    <property type="entry name" value="PROKAR_LIPOPROTEIN"/>
    <property type="match status" value="1"/>
</dbReference>
<protein>
    <submittedName>
        <fullName evidence="2">Uncharacterized protein</fullName>
    </submittedName>
</protein>